<dbReference type="Pfam" id="PF01963">
    <property type="entry name" value="TraB_PrgY_gumN"/>
    <property type="match status" value="1"/>
</dbReference>
<dbReference type="InterPro" id="IPR002816">
    <property type="entry name" value="TraB/PrgY/GumN_fam"/>
</dbReference>
<comment type="caution">
    <text evidence="3">The sequence shown here is derived from an EMBL/GenBank/DDBJ whole genome shotgun (WGS) entry which is preliminary data.</text>
</comment>
<dbReference type="CDD" id="cd14789">
    <property type="entry name" value="Tiki"/>
    <property type="match status" value="1"/>
</dbReference>
<evidence type="ECO:0000313" key="3">
    <source>
        <dbReference type="EMBL" id="MFC5530927.1"/>
    </source>
</evidence>
<evidence type="ECO:0000313" key="4">
    <source>
        <dbReference type="Proteomes" id="UP001596108"/>
    </source>
</evidence>
<reference evidence="4" key="1">
    <citation type="journal article" date="2019" name="Int. J. Syst. Evol. Microbiol.">
        <title>The Global Catalogue of Microorganisms (GCM) 10K type strain sequencing project: providing services to taxonomists for standard genome sequencing and annotation.</title>
        <authorList>
            <consortium name="The Broad Institute Genomics Platform"/>
            <consortium name="The Broad Institute Genome Sequencing Center for Infectious Disease"/>
            <person name="Wu L."/>
            <person name="Ma J."/>
        </authorList>
    </citation>
    <scope>NUCLEOTIDE SEQUENCE [LARGE SCALE GENOMIC DNA]</scope>
    <source>
        <strain evidence="4">CGMCC 1.18578</strain>
    </source>
</reference>
<evidence type="ECO:0000256" key="2">
    <source>
        <dbReference type="SAM" id="SignalP"/>
    </source>
</evidence>
<sequence>MIRRYVMGISLALLIASMAACRSGVDDDSKSSSGVSEPTASASDSAPASSSAIASGETEPKAPGSKGFLWRVTGGTNPGYLAGTIHVARKDMYPLDPDLEQAVADSDYIGLELDLTKVNQLALATLVAKQALLTDGTKLQDYVSEDDYSKFEQLMKKSVGIVGASAFDQYEPWYAAMTLESLPATKYKETDGIDVHLAKEAHETGKTVIELESAESQLSLFDGFSEELQQLYFHQTVTGAATASIGYKQLLDMWTLGDLKILEAMHDSYVKEGRQTMGDLFDEYDNGLLVSRNEGMVEKIDDYLQSGEAGTYMFAVGSLHMVGEHGLVAQLESKGYTVEFIE</sequence>
<feature type="chain" id="PRO_5046203193" evidence="2">
    <location>
        <begin position="23"/>
        <end position="342"/>
    </location>
</feature>
<keyword evidence="4" id="KW-1185">Reference proteome</keyword>
<name>A0ABW0R519_9BACL</name>
<evidence type="ECO:0000256" key="1">
    <source>
        <dbReference type="SAM" id="MobiDB-lite"/>
    </source>
</evidence>
<dbReference type="PROSITE" id="PS51257">
    <property type="entry name" value="PROKAR_LIPOPROTEIN"/>
    <property type="match status" value="1"/>
</dbReference>
<dbReference type="PANTHER" id="PTHR40590">
    <property type="entry name" value="CYTOPLASMIC PROTEIN-RELATED"/>
    <property type="match status" value="1"/>
</dbReference>
<dbReference type="EMBL" id="JBHSNC010000048">
    <property type="protein sequence ID" value="MFC5530927.1"/>
    <property type="molecule type" value="Genomic_DNA"/>
</dbReference>
<organism evidence="3 4">
    <name type="scientific">Cohnella yongneupensis</name>
    <dbReference type="NCBI Taxonomy" id="425006"/>
    <lineage>
        <taxon>Bacteria</taxon>
        <taxon>Bacillati</taxon>
        <taxon>Bacillota</taxon>
        <taxon>Bacilli</taxon>
        <taxon>Bacillales</taxon>
        <taxon>Paenibacillaceae</taxon>
        <taxon>Cohnella</taxon>
    </lineage>
</organism>
<keyword evidence="2" id="KW-0732">Signal</keyword>
<feature type="signal peptide" evidence="2">
    <location>
        <begin position="1"/>
        <end position="22"/>
    </location>
</feature>
<dbReference type="RefSeq" id="WP_378112870.1">
    <property type="nucleotide sequence ID" value="NZ_JBHSNC010000048.1"/>
</dbReference>
<dbReference type="InterPro" id="IPR047111">
    <property type="entry name" value="YbaP-like"/>
</dbReference>
<gene>
    <name evidence="3" type="ORF">ACFPQ4_15970</name>
</gene>
<feature type="compositionally biased region" description="Low complexity" evidence="1">
    <location>
        <begin position="31"/>
        <end position="55"/>
    </location>
</feature>
<accession>A0ABW0R519</accession>
<dbReference type="Proteomes" id="UP001596108">
    <property type="component" value="Unassembled WGS sequence"/>
</dbReference>
<proteinExistence type="predicted"/>
<protein>
    <submittedName>
        <fullName evidence="3">TraB/GumN family protein</fullName>
    </submittedName>
</protein>
<dbReference type="PANTHER" id="PTHR40590:SF1">
    <property type="entry name" value="CYTOPLASMIC PROTEIN"/>
    <property type="match status" value="1"/>
</dbReference>
<feature type="region of interest" description="Disordered" evidence="1">
    <location>
        <begin position="26"/>
        <end position="68"/>
    </location>
</feature>